<evidence type="ECO:0000256" key="1">
    <source>
        <dbReference type="ARBA" id="ARBA00006700"/>
    </source>
</evidence>
<dbReference type="HAMAP" id="MF_01369_B">
    <property type="entry name" value="Ribosomal_uL23_B"/>
    <property type="match status" value="1"/>
</dbReference>
<dbReference type="Pfam" id="PF00276">
    <property type="entry name" value="Ribosomal_L23"/>
    <property type="match status" value="1"/>
</dbReference>
<name>H6RE16_9BACT</name>
<evidence type="ECO:0000256" key="3">
    <source>
        <dbReference type="ARBA" id="ARBA00023274"/>
    </source>
</evidence>
<dbReference type="NCBIfam" id="NF004363">
    <property type="entry name" value="PRK05738.2-4"/>
    <property type="match status" value="1"/>
</dbReference>
<comment type="subunit">
    <text evidence="4">Part of the 50S ribosomal subunit. Contacts protein L29, and trigger factor when it is bound to the ribosome.</text>
</comment>
<comment type="similarity">
    <text evidence="1 4">Belongs to the universal ribosomal protein uL23 family.</text>
</comment>
<reference evidence="5" key="2">
    <citation type="submission" date="2012-02" db="EMBL/GenBank/DDBJ databases">
        <authorList>
            <person name="Genoscope - CEA"/>
        </authorList>
    </citation>
    <scope>NUCLEOTIDE SEQUENCE</scope>
</reference>
<dbReference type="Gene3D" id="3.30.70.330">
    <property type="match status" value="1"/>
</dbReference>
<evidence type="ECO:0000256" key="2">
    <source>
        <dbReference type="ARBA" id="ARBA00022980"/>
    </source>
</evidence>
<dbReference type="GO" id="GO:0005840">
    <property type="term" value="C:ribosome"/>
    <property type="evidence" value="ECO:0007669"/>
    <property type="project" value="UniProtKB-KW"/>
</dbReference>
<dbReference type="PANTHER" id="PTHR11620">
    <property type="entry name" value="60S RIBOSOMAL PROTEIN L23A"/>
    <property type="match status" value="1"/>
</dbReference>
<gene>
    <name evidence="4 5" type="primary">rplW</name>
    <name evidence="5" type="ORF">VIS_S3AVA40023</name>
</gene>
<dbReference type="SUPFAM" id="SSF54189">
    <property type="entry name" value="Ribosomal proteins S24e, L23 and L15e"/>
    <property type="match status" value="1"/>
</dbReference>
<keyword evidence="3 4" id="KW-0687">Ribonucleoprotein</keyword>
<dbReference type="InterPro" id="IPR012677">
    <property type="entry name" value="Nucleotide-bd_a/b_plait_sf"/>
</dbReference>
<comment type="function">
    <text evidence="4">One of the early assembly proteins it binds 23S rRNA. One of the proteins that surrounds the polypeptide exit tunnel on the outside of the ribosome. Forms the main docking site for trigger factor binding to the ribosome.</text>
</comment>
<sequence>MYKQIIVKPVISEKSEGLTEKLNKYSFVVNKAANKLEVAKAVEEMFPGVSVSSVNTSVMPKKTKVKNTRSGVQRGAVSSYKKAVVTLGEGEVIDFFGGEVED</sequence>
<evidence type="ECO:0000313" key="5">
    <source>
        <dbReference type="EMBL" id="CCF99277.1"/>
    </source>
</evidence>
<evidence type="ECO:0000256" key="4">
    <source>
        <dbReference type="HAMAP-Rule" id="MF_01369"/>
    </source>
</evidence>
<dbReference type="AlphaFoldDB" id="H6RE16"/>
<dbReference type="InterPro" id="IPR012678">
    <property type="entry name" value="Ribosomal_uL23/eL15/eS24_sf"/>
</dbReference>
<dbReference type="InterPro" id="IPR013025">
    <property type="entry name" value="Ribosomal_uL23-like"/>
</dbReference>
<proteinExistence type="inferred from homology"/>
<reference evidence="5" key="1">
    <citation type="journal article" date="2012" name="Environ. Microbiol.">
        <title>Genomic content of uncultured Bacteroidetes from contrasting oceanic provinces in the North Atlantic Ocean.</title>
        <authorList>
            <person name="Gomez-Pereira P.R."/>
            <person name="Schuler M."/>
            <person name="Fuchs B.M."/>
            <person name="Bennke C."/>
            <person name="Teeling H."/>
            <person name="Waldmann J."/>
            <person name="Richter M."/>
            <person name="Barbe V."/>
            <person name="Bataille E."/>
            <person name="Glockner F.O."/>
            <person name="Amann R."/>
        </authorList>
    </citation>
    <scope>NUCLEOTIDE SEQUENCE</scope>
</reference>
<organism evidence="5">
    <name type="scientific">uncultured Flavobacteriia bacterium</name>
    <dbReference type="NCBI Taxonomy" id="212695"/>
    <lineage>
        <taxon>Bacteria</taxon>
        <taxon>Pseudomonadati</taxon>
        <taxon>Bacteroidota</taxon>
        <taxon>Flavobacteriia</taxon>
        <taxon>environmental samples</taxon>
    </lineage>
</organism>
<keyword evidence="4" id="KW-0699">rRNA-binding</keyword>
<protein>
    <recommendedName>
        <fullName evidence="4">Large ribosomal subunit protein uL23</fullName>
    </recommendedName>
</protein>
<dbReference type="GO" id="GO:0019843">
    <property type="term" value="F:rRNA binding"/>
    <property type="evidence" value="ECO:0007669"/>
    <property type="project" value="UniProtKB-UniRule"/>
</dbReference>
<dbReference type="GO" id="GO:0006412">
    <property type="term" value="P:translation"/>
    <property type="evidence" value="ECO:0007669"/>
    <property type="project" value="UniProtKB-UniRule"/>
</dbReference>
<keyword evidence="2 4" id="KW-0689">Ribosomal protein</keyword>
<dbReference type="GO" id="GO:0003735">
    <property type="term" value="F:structural constituent of ribosome"/>
    <property type="evidence" value="ECO:0007669"/>
    <property type="project" value="InterPro"/>
</dbReference>
<dbReference type="EMBL" id="FO117575">
    <property type="protein sequence ID" value="CCF99277.1"/>
    <property type="molecule type" value="Genomic_DNA"/>
</dbReference>
<keyword evidence="4" id="KW-0694">RNA-binding</keyword>
<dbReference type="GO" id="GO:1990904">
    <property type="term" value="C:ribonucleoprotein complex"/>
    <property type="evidence" value="ECO:0007669"/>
    <property type="project" value="UniProtKB-KW"/>
</dbReference>
<accession>H6RE16</accession>